<accession>A0A4Z1SUE0</accession>
<protein>
    <submittedName>
        <fullName evidence="5">Nuclear ATP/GTP-binding protein</fullName>
    </submittedName>
</protein>
<proteinExistence type="inferred from homology"/>
<dbReference type="AlphaFoldDB" id="A0A4Z1SUE0"/>
<sequence>MAITDLNFEAKFEAGNLQTYEKITPFEYDIYIRPDPGSSSCLWFYFCVNCVTLHKPYIFHIIGFSKPTTTFRTEQTPLVRSTSRTRWEHIPKTQCWYGNTLPRHKLKATYPVLSFIFQFDKNENYFFVFTYPYTYSMTVKFLARLREHKLSFVRINSLGKTPNGNDIPILMISQGINSDLVHTPAFRERSAILITSRVHSGEVPSSFVMHGILEFLITNNPKAKFLRERIVFLLIPMVNPDGCSAGNYRANGSGADLNRCYTSPHPDLHREAYKIRRLFLNLLLSYEYQQVSTLRRTEAETIFLSEDLNRLLYAKASNLNIETTYSITNMEQDSNGMQASVSSGSKRPLRLTPEELEVSWEPGFEFLAGLRLDFALDLHSHSCLSGGFLFYNPDSGVACPSIRHACELVFPTILARRCLAFGALRQDDKVGVQLRDTPGSLRRIFNLIAKQYCADNSPYIYGMEVTNSHGPNPALEHTGAQVTPIEEADDEDRERELEDTTATKTLIYTPKEWLTIGEKVSETFYDIYSSKGIGE</sequence>
<dbReference type="Gene3D" id="2.60.40.3120">
    <property type="match status" value="1"/>
</dbReference>
<comment type="cofactor">
    <cofactor evidence="1">
        <name>Zn(2+)</name>
        <dbReference type="ChEBI" id="CHEBI:29105"/>
    </cofactor>
</comment>
<gene>
    <name evidence="5" type="ORF">GMRT_10221</name>
</gene>
<dbReference type="EMBL" id="VDLU01000001">
    <property type="protein sequence ID" value="TNJ29486.1"/>
    <property type="molecule type" value="Genomic_DNA"/>
</dbReference>
<dbReference type="GO" id="GO:0008270">
    <property type="term" value="F:zinc ion binding"/>
    <property type="evidence" value="ECO:0007669"/>
    <property type="project" value="InterPro"/>
</dbReference>
<evidence type="ECO:0000256" key="1">
    <source>
        <dbReference type="ARBA" id="ARBA00001947"/>
    </source>
</evidence>
<dbReference type="Pfam" id="PF18027">
    <property type="entry name" value="Pepdidase_M14_N"/>
    <property type="match status" value="1"/>
</dbReference>
<reference evidence="5 6" key="1">
    <citation type="submission" date="2019-05" db="EMBL/GenBank/DDBJ databases">
        <title>The compact genome of Giardia muris reveals important steps in the evolution of intestinal protozoan parasites.</title>
        <authorList>
            <person name="Xu F."/>
            <person name="Jimenez-Gonzalez A."/>
            <person name="Einarsson E."/>
            <person name="Astvaldsson A."/>
            <person name="Peirasmaki D."/>
            <person name="Eckmann L."/>
            <person name="Andersson J.O."/>
            <person name="Svard S.G."/>
            <person name="Jerlstrom-Hultqvist J."/>
        </authorList>
    </citation>
    <scope>NUCLEOTIDE SEQUENCE [LARGE SCALE GENOMIC DNA]</scope>
    <source>
        <strain evidence="5 6">Roberts-Thomson</strain>
    </source>
</reference>
<comment type="similarity">
    <text evidence="2 3">Belongs to the peptidase M14 family.</text>
</comment>
<evidence type="ECO:0000256" key="2">
    <source>
        <dbReference type="ARBA" id="ARBA00005988"/>
    </source>
</evidence>
<dbReference type="InterPro" id="IPR040626">
    <property type="entry name" value="Pepdidase_M14_N"/>
</dbReference>
<dbReference type="PANTHER" id="PTHR12756">
    <property type="entry name" value="CYTOSOLIC CARBOXYPEPTIDASE"/>
    <property type="match status" value="1"/>
</dbReference>
<dbReference type="InterPro" id="IPR000834">
    <property type="entry name" value="Peptidase_M14"/>
</dbReference>
<comment type="caution">
    <text evidence="5">The sequence shown here is derived from an EMBL/GenBank/DDBJ whole genome shotgun (WGS) entry which is preliminary data.</text>
</comment>
<feature type="domain" description="Peptidase M14" evidence="4">
    <location>
        <begin position="131"/>
        <end position="535"/>
    </location>
</feature>
<keyword evidence="6" id="KW-1185">Reference proteome</keyword>
<dbReference type="PROSITE" id="PS52035">
    <property type="entry name" value="PEPTIDASE_M14"/>
    <property type="match status" value="1"/>
</dbReference>
<dbReference type="Proteomes" id="UP000315496">
    <property type="component" value="Chromosome 1"/>
</dbReference>
<dbReference type="VEuPathDB" id="GiardiaDB:GMRT_10221"/>
<dbReference type="InterPro" id="IPR050821">
    <property type="entry name" value="Cytosolic_carboxypeptidase"/>
</dbReference>
<dbReference type="OrthoDB" id="10253041at2759"/>
<dbReference type="Gene3D" id="3.40.630.10">
    <property type="entry name" value="Zn peptidases"/>
    <property type="match status" value="1"/>
</dbReference>
<name>A0A4Z1SUE0_GIAMU</name>
<dbReference type="SUPFAM" id="SSF53187">
    <property type="entry name" value="Zn-dependent exopeptidases"/>
    <property type="match status" value="1"/>
</dbReference>
<dbReference type="GO" id="GO:0006508">
    <property type="term" value="P:proteolysis"/>
    <property type="evidence" value="ECO:0007669"/>
    <property type="project" value="InterPro"/>
</dbReference>
<organism evidence="5 6">
    <name type="scientific">Giardia muris</name>
    <dbReference type="NCBI Taxonomy" id="5742"/>
    <lineage>
        <taxon>Eukaryota</taxon>
        <taxon>Metamonada</taxon>
        <taxon>Diplomonadida</taxon>
        <taxon>Hexamitidae</taxon>
        <taxon>Giardiinae</taxon>
        <taxon>Giardia</taxon>
    </lineage>
</organism>
<evidence type="ECO:0000259" key="4">
    <source>
        <dbReference type="PROSITE" id="PS52035"/>
    </source>
</evidence>
<evidence type="ECO:0000313" key="5">
    <source>
        <dbReference type="EMBL" id="TNJ29486.1"/>
    </source>
</evidence>
<dbReference type="PANTHER" id="PTHR12756:SF9">
    <property type="entry name" value="CYTOSOLIC CARBOXYPEPTIDASE 6"/>
    <property type="match status" value="1"/>
</dbReference>
<dbReference type="Pfam" id="PF00246">
    <property type="entry name" value="Peptidase_M14"/>
    <property type="match status" value="1"/>
</dbReference>
<evidence type="ECO:0000256" key="3">
    <source>
        <dbReference type="PROSITE-ProRule" id="PRU01379"/>
    </source>
</evidence>
<dbReference type="GO" id="GO:0004181">
    <property type="term" value="F:metallocarboxypeptidase activity"/>
    <property type="evidence" value="ECO:0007669"/>
    <property type="project" value="InterPro"/>
</dbReference>
<comment type="caution">
    <text evidence="3">Lacks conserved residue(s) required for the propagation of feature annotation.</text>
</comment>
<evidence type="ECO:0000313" key="6">
    <source>
        <dbReference type="Proteomes" id="UP000315496"/>
    </source>
</evidence>